<evidence type="ECO:0008006" key="4">
    <source>
        <dbReference type="Google" id="ProtNLM"/>
    </source>
</evidence>
<organism evidence="2 3">
    <name type="scientific">Metarhizium robertsii</name>
    <dbReference type="NCBI Taxonomy" id="568076"/>
    <lineage>
        <taxon>Eukaryota</taxon>
        <taxon>Fungi</taxon>
        <taxon>Dikarya</taxon>
        <taxon>Ascomycota</taxon>
        <taxon>Pezizomycotina</taxon>
        <taxon>Sordariomycetes</taxon>
        <taxon>Hypocreomycetidae</taxon>
        <taxon>Hypocreales</taxon>
        <taxon>Clavicipitaceae</taxon>
        <taxon>Metarhizium</taxon>
    </lineage>
</organism>
<feature type="region of interest" description="Disordered" evidence="1">
    <location>
        <begin position="684"/>
        <end position="710"/>
    </location>
</feature>
<proteinExistence type="predicted"/>
<feature type="compositionally biased region" description="Basic and acidic residues" evidence="1">
    <location>
        <begin position="687"/>
        <end position="696"/>
    </location>
</feature>
<dbReference type="eggNOG" id="ENOG502T4SV">
    <property type="taxonomic scope" value="Eukaryota"/>
</dbReference>
<protein>
    <recommendedName>
        <fullName evidence="4">F-box domain-containing protein</fullName>
    </recommendedName>
</protein>
<reference evidence="2 3" key="1">
    <citation type="submission" date="2014-02" db="EMBL/GenBank/DDBJ databases">
        <title>The genome sequence of the entomopathogenic fungus Metarhizium robertsii ARSEF 2575.</title>
        <authorList>
            <person name="Giuliano Garisto Donzelli B."/>
            <person name="Roe B.A."/>
            <person name="Macmil S.L."/>
            <person name="Krasnoff S.B."/>
            <person name="Gibson D.M."/>
        </authorList>
    </citation>
    <scope>NUCLEOTIDE SEQUENCE [LARGE SCALE GENOMIC DNA]</scope>
    <source>
        <strain evidence="2 3">ARSEF 2575</strain>
    </source>
</reference>
<gene>
    <name evidence="2" type="ORF">X797_006532</name>
</gene>
<name>A0A014QZW4_9HYPO</name>
<dbReference type="EMBL" id="JELW01000013">
    <property type="protein sequence ID" value="EXV00470.1"/>
    <property type="molecule type" value="Genomic_DNA"/>
</dbReference>
<evidence type="ECO:0000313" key="3">
    <source>
        <dbReference type="Proteomes" id="UP000030151"/>
    </source>
</evidence>
<sequence>MQLDAPPRALFERLPAEILDLILLQPSLCGEDIKSIRLASKRIESSATRRLFRKVHISALHRDREAFLNIAQSPHLARHVQTLVWDELTGNFRLLQTSFHVEYLGEIMGWGDSLNSVGSNLVDDLISQVQPLFWLTSESAPLEDGEMGYIGPLPFWDEFVEAVDKLPALRSFVSRPMQPDREVQSAADGYPLTVRVIKGIFLCEDVYERQDAIFNLGFLFYLIPLLKLYTERGDERPRQLFFSDEDSVTKSSLEYLATSDAPAFRHLHHLELNVFERARWSRRETSGLEACLTEAVNLRHLHLRYIQAQCRDDFIPGADIDRSPLYAIPTLPSLVSLCLDDVILEHNYSESPDYGIDLPRDHEQPAFVNFITRHAATLKRLCVLSSYVTRHSVCKLARVPDLKLHRFIMANPDTNNTDYTIKEEDILNFINWKYEYDLEGNKLPGQAEGPILSSRFPKCTHVLPALEEYGKDESLTMVDDCREICRTHDAPSGLWVDEDGIYYDPATDQEMTEPRQECCRPKDWQGQVDKRRWWDGDLGLWRDTSPCHNTPLHKYAIDRVADTTFGDNLDKRGENDPGLQEERNRAIELPAYPPELCLLEEFEHQARKLGRPKWAWGTDDLGHVWYWEVPNNGPGHPTRIWHFTHRNGEEAYGDDPLEFWPDWEGGTSGDTVSATPFGSELRSFAEAARDKRRGDSHPPSTQVGTKYGRPVRYSLLSDPWWAQEHP</sequence>
<evidence type="ECO:0000256" key="1">
    <source>
        <dbReference type="SAM" id="MobiDB-lite"/>
    </source>
</evidence>
<accession>A0A014QZW4</accession>
<dbReference type="OrthoDB" id="5427399at2759"/>
<evidence type="ECO:0000313" key="2">
    <source>
        <dbReference type="EMBL" id="EXV00470.1"/>
    </source>
</evidence>
<comment type="caution">
    <text evidence="2">The sequence shown here is derived from an EMBL/GenBank/DDBJ whole genome shotgun (WGS) entry which is preliminary data.</text>
</comment>
<dbReference type="Proteomes" id="UP000030151">
    <property type="component" value="Unassembled WGS sequence"/>
</dbReference>
<dbReference type="HOGENOM" id="CLU_381337_0_0_1"/>
<dbReference type="AlphaFoldDB" id="A0A014QZW4"/>